<sequence>MEALARPSLVRRLVLLAAGWSLATLVVASLGLGAFFRQAAIARVDTNLSELIDNLYAGSSVDYSGTVAAPPLTDAKALRVYSGRYWQIAEPNGQGKLRVLTYSRSLFDAELTIDADTLKKMHEQRGKAVYFDTMGPLEQPLRGAALESMLPGRTKPVVFMAAEDRSPVERDTRRFAVTASIAVALLGMGLVAAVLVQVQVGLAPLFSLRREVAEVRKGKAERLARRYPVELEPLADELNGLLSHNQEVVERQRTHVGNLAHALKTPLSVMLAEAQARPGPLADVVSRQAEAMRGHVDHHLRRARAAARSQTSGERTEVAPVLDDLAVALERIFQDKGLEIDWRCPDDLCFQGEKQDFLELAGNVVENAGKWSTRRVKAVAEAVAPNRFTLTVDDDGPGLPAERRDEVLKRGTRLDETAPGSGLGLSIVDELARAYGGEVRLDDAPLGGLRVVLTLPMAES</sequence>
<evidence type="ECO:0000256" key="5">
    <source>
        <dbReference type="ARBA" id="ARBA00022679"/>
    </source>
</evidence>
<evidence type="ECO:0000259" key="12">
    <source>
        <dbReference type="PROSITE" id="PS50109"/>
    </source>
</evidence>
<dbReference type="InterPro" id="IPR004358">
    <property type="entry name" value="Sig_transdc_His_kin-like_C"/>
</dbReference>
<dbReference type="PRINTS" id="PR00344">
    <property type="entry name" value="BCTRLSENSOR"/>
</dbReference>
<evidence type="ECO:0000256" key="1">
    <source>
        <dbReference type="ARBA" id="ARBA00000085"/>
    </source>
</evidence>
<organism evidence="14">
    <name type="scientific">Caulobacter sp. 73W</name>
    <dbReference type="NCBI Taxonomy" id="3161137"/>
    <lineage>
        <taxon>Bacteria</taxon>
        <taxon>Pseudomonadati</taxon>
        <taxon>Pseudomonadota</taxon>
        <taxon>Alphaproteobacteria</taxon>
        <taxon>Caulobacterales</taxon>
        <taxon>Caulobacteraceae</taxon>
        <taxon>Caulobacter</taxon>
    </lineage>
</organism>
<protein>
    <recommendedName>
        <fullName evidence="3">histidine kinase</fullName>
        <ecNumber evidence="3">2.7.13.3</ecNumber>
    </recommendedName>
</protein>
<keyword evidence="6 11" id="KW-0812">Transmembrane</keyword>
<keyword evidence="10 11" id="KW-0472">Membrane</keyword>
<dbReference type="GO" id="GO:0005524">
    <property type="term" value="F:ATP binding"/>
    <property type="evidence" value="ECO:0007669"/>
    <property type="project" value="UniProtKB-KW"/>
</dbReference>
<dbReference type="InterPro" id="IPR005467">
    <property type="entry name" value="His_kinase_dom"/>
</dbReference>
<evidence type="ECO:0000256" key="6">
    <source>
        <dbReference type="ARBA" id="ARBA00022692"/>
    </source>
</evidence>
<dbReference type="EMBL" id="CP158375">
    <property type="protein sequence ID" value="XDO98602.1"/>
    <property type="molecule type" value="Genomic_DNA"/>
</dbReference>
<feature type="transmembrane region" description="Helical" evidence="11">
    <location>
        <begin position="12"/>
        <end position="36"/>
    </location>
</feature>
<evidence type="ECO:0000256" key="9">
    <source>
        <dbReference type="ARBA" id="ARBA00023012"/>
    </source>
</evidence>
<dbReference type="GO" id="GO:0000155">
    <property type="term" value="F:phosphorelay sensor kinase activity"/>
    <property type="evidence" value="ECO:0007669"/>
    <property type="project" value="InterPro"/>
</dbReference>
<feature type="domain" description="Histidine kinase" evidence="12">
    <location>
        <begin position="258"/>
        <end position="459"/>
    </location>
</feature>
<dbReference type="PANTHER" id="PTHR45436:SF5">
    <property type="entry name" value="SENSOR HISTIDINE KINASE TRCS"/>
    <property type="match status" value="1"/>
</dbReference>
<evidence type="ECO:0000259" key="13">
    <source>
        <dbReference type="PROSITE" id="PS50885"/>
    </source>
</evidence>
<dbReference type="Gene3D" id="3.30.565.10">
    <property type="entry name" value="Histidine kinase-like ATPase, C-terminal domain"/>
    <property type="match status" value="1"/>
</dbReference>
<dbReference type="EC" id="2.7.13.3" evidence="3"/>
<feature type="transmembrane region" description="Helical" evidence="11">
    <location>
        <begin position="175"/>
        <end position="196"/>
    </location>
</feature>
<dbReference type="Gene3D" id="1.10.287.130">
    <property type="match status" value="1"/>
</dbReference>
<dbReference type="PROSITE" id="PS50109">
    <property type="entry name" value="HIS_KIN"/>
    <property type="match status" value="1"/>
</dbReference>
<feature type="domain" description="HAMP" evidence="13">
    <location>
        <begin position="199"/>
        <end position="250"/>
    </location>
</feature>
<dbReference type="InterPro" id="IPR003660">
    <property type="entry name" value="HAMP_dom"/>
</dbReference>
<dbReference type="PROSITE" id="PS50885">
    <property type="entry name" value="HAMP"/>
    <property type="match status" value="1"/>
</dbReference>
<keyword evidence="8 11" id="KW-1133">Transmembrane helix</keyword>
<dbReference type="InterPro" id="IPR036097">
    <property type="entry name" value="HisK_dim/P_sf"/>
</dbReference>
<evidence type="ECO:0000256" key="4">
    <source>
        <dbReference type="ARBA" id="ARBA00022553"/>
    </source>
</evidence>
<dbReference type="SUPFAM" id="SSF47384">
    <property type="entry name" value="Homodimeric domain of signal transducing histidine kinase"/>
    <property type="match status" value="1"/>
</dbReference>
<evidence type="ECO:0000256" key="11">
    <source>
        <dbReference type="SAM" id="Phobius"/>
    </source>
</evidence>
<dbReference type="SUPFAM" id="SSF55874">
    <property type="entry name" value="ATPase domain of HSP90 chaperone/DNA topoisomerase II/histidine kinase"/>
    <property type="match status" value="1"/>
</dbReference>
<keyword evidence="7" id="KW-0418">Kinase</keyword>
<dbReference type="GO" id="GO:0005886">
    <property type="term" value="C:plasma membrane"/>
    <property type="evidence" value="ECO:0007669"/>
    <property type="project" value="TreeGrafter"/>
</dbReference>
<dbReference type="RefSeq" id="WP_369062477.1">
    <property type="nucleotide sequence ID" value="NZ_CP158375.1"/>
</dbReference>
<keyword evidence="14" id="KW-0067">ATP-binding</keyword>
<keyword evidence="14" id="KW-0547">Nucleotide-binding</keyword>
<dbReference type="PANTHER" id="PTHR45436">
    <property type="entry name" value="SENSOR HISTIDINE KINASE YKOH"/>
    <property type="match status" value="1"/>
</dbReference>
<dbReference type="InterPro" id="IPR050428">
    <property type="entry name" value="TCS_sensor_his_kinase"/>
</dbReference>
<evidence type="ECO:0000313" key="14">
    <source>
        <dbReference type="EMBL" id="XDO98602.1"/>
    </source>
</evidence>
<dbReference type="InterPro" id="IPR003594">
    <property type="entry name" value="HATPase_dom"/>
</dbReference>
<dbReference type="SMART" id="SM00387">
    <property type="entry name" value="HATPase_c"/>
    <property type="match status" value="1"/>
</dbReference>
<keyword evidence="5" id="KW-0808">Transferase</keyword>
<dbReference type="InterPro" id="IPR036890">
    <property type="entry name" value="HATPase_C_sf"/>
</dbReference>
<evidence type="ECO:0000256" key="3">
    <source>
        <dbReference type="ARBA" id="ARBA00012438"/>
    </source>
</evidence>
<proteinExistence type="predicted"/>
<comment type="catalytic activity">
    <reaction evidence="1">
        <text>ATP + protein L-histidine = ADP + protein N-phospho-L-histidine.</text>
        <dbReference type="EC" id="2.7.13.3"/>
    </reaction>
</comment>
<reference evidence="14" key="1">
    <citation type="submission" date="2024-06" db="EMBL/GenBank/DDBJ databases">
        <title>Caulobacter inopinatus, sp. nov.</title>
        <authorList>
            <person name="Donachie S.P."/>
        </authorList>
    </citation>
    <scope>NUCLEOTIDE SEQUENCE</scope>
    <source>
        <strain evidence="14">73W</strain>
    </source>
</reference>
<comment type="subcellular location">
    <subcellularLocation>
        <location evidence="2">Membrane</location>
    </subcellularLocation>
</comment>
<dbReference type="AlphaFoldDB" id="A0AB39KYB2"/>
<evidence type="ECO:0000256" key="10">
    <source>
        <dbReference type="ARBA" id="ARBA00023136"/>
    </source>
</evidence>
<evidence type="ECO:0000256" key="7">
    <source>
        <dbReference type="ARBA" id="ARBA00022777"/>
    </source>
</evidence>
<evidence type="ECO:0000256" key="8">
    <source>
        <dbReference type="ARBA" id="ARBA00022989"/>
    </source>
</evidence>
<gene>
    <name evidence="14" type="ORF">ABOZ73_03745</name>
</gene>
<accession>A0AB39KYB2</accession>
<keyword evidence="4" id="KW-0597">Phosphoprotein</keyword>
<evidence type="ECO:0000256" key="2">
    <source>
        <dbReference type="ARBA" id="ARBA00004370"/>
    </source>
</evidence>
<name>A0AB39KYB2_9CAUL</name>
<keyword evidence="9" id="KW-0902">Two-component regulatory system</keyword>
<dbReference type="Pfam" id="PF02518">
    <property type="entry name" value="HATPase_c"/>
    <property type="match status" value="1"/>
</dbReference>